<gene>
    <name evidence="1" type="ORF">R2G56_05485</name>
</gene>
<proteinExistence type="predicted"/>
<comment type="caution">
    <text evidence="1">The sequence shown here is derived from an EMBL/GenBank/DDBJ whole genome shotgun (WGS) entry which is preliminary data.</text>
</comment>
<keyword evidence="2" id="KW-1185">Reference proteome</keyword>
<evidence type="ECO:0000313" key="2">
    <source>
        <dbReference type="Proteomes" id="UP001185659"/>
    </source>
</evidence>
<evidence type="ECO:0000313" key="1">
    <source>
        <dbReference type="EMBL" id="MDV6225733.1"/>
    </source>
</evidence>
<accession>A0ABU4AHL8</accession>
<reference evidence="1 2" key="1">
    <citation type="submission" date="2023-10" db="EMBL/GenBank/DDBJ databases">
        <authorList>
            <person name="Venkata Ramana C."/>
            <person name="Sasikala C."/>
            <person name="Dhurka M."/>
        </authorList>
    </citation>
    <scope>NUCLEOTIDE SEQUENCE [LARGE SCALE GENOMIC DNA]</scope>
    <source>
        <strain evidence="1 2">KCTC 32151</strain>
    </source>
</reference>
<dbReference type="Proteomes" id="UP001185659">
    <property type="component" value="Unassembled WGS sequence"/>
</dbReference>
<dbReference type="RefSeq" id="WP_317560699.1">
    <property type="nucleotide sequence ID" value="NZ_JAWLIP010000002.1"/>
</dbReference>
<organism evidence="1 2">
    <name type="scientific">Nitratireductor aquimarinus</name>
    <dbReference type="NCBI Taxonomy" id="889300"/>
    <lineage>
        <taxon>Bacteria</taxon>
        <taxon>Pseudomonadati</taxon>
        <taxon>Pseudomonadota</taxon>
        <taxon>Alphaproteobacteria</taxon>
        <taxon>Hyphomicrobiales</taxon>
        <taxon>Phyllobacteriaceae</taxon>
        <taxon>Nitratireductor</taxon>
    </lineage>
</organism>
<sequence length="51" mass="5705">MQALSLADGCAEARLSAGLRRYSDVENMLIAPRVIGCVFLYFEAFEKIFAF</sequence>
<protein>
    <submittedName>
        <fullName evidence="1">Uncharacterized protein</fullName>
    </submittedName>
</protein>
<dbReference type="EMBL" id="JAWLIP010000002">
    <property type="protein sequence ID" value="MDV6225733.1"/>
    <property type="molecule type" value="Genomic_DNA"/>
</dbReference>
<name>A0ABU4AHL8_9HYPH</name>